<dbReference type="EMBL" id="JAHZIJ010000031">
    <property type="protein sequence ID" value="MBW7477757.1"/>
    <property type="molecule type" value="Genomic_DNA"/>
</dbReference>
<keyword evidence="6" id="KW-0418">Kinase</keyword>
<dbReference type="Pfam" id="PF00512">
    <property type="entry name" value="HisKA"/>
    <property type="match status" value="1"/>
</dbReference>
<keyword evidence="7" id="KW-0067">ATP-binding</keyword>
<keyword evidence="5" id="KW-0547">Nucleotide-binding</keyword>
<dbReference type="InterPro" id="IPR004358">
    <property type="entry name" value="Sig_transdc_His_kin-like_C"/>
</dbReference>
<dbReference type="PROSITE" id="PS50109">
    <property type="entry name" value="HIS_KIN"/>
    <property type="match status" value="1"/>
</dbReference>
<dbReference type="Gene3D" id="3.30.565.10">
    <property type="entry name" value="Histidine kinase-like ATPase, C-terminal domain"/>
    <property type="match status" value="1"/>
</dbReference>
<reference evidence="10 11" key="1">
    <citation type="submission" date="2021-07" db="EMBL/GenBank/DDBJ databases">
        <title>Paenibacillus radiodurans sp. nov., isolated from the southeastern edge of Tengger Desert.</title>
        <authorList>
            <person name="Zhang G."/>
        </authorList>
    </citation>
    <scope>NUCLEOTIDE SEQUENCE [LARGE SCALE GENOMIC DNA]</scope>
    <source>
        <strain evidence="10 11">DT7-4</strain>
    </source>
</reference>
<dbReference type="SUPFAM" id="SSF55874">
    <property type="entry name" value="ATPase domain of HSP90 chaperone/DNA topoisomerase II/histidine kinase"/>
    <property type="match status" value="1"/>
</dbReference>
<dbReference type="PANTHER" id="PTHR43065:SF10">
    <property type="entry name" value="PEROXIDE STRESS-ACTIVATED HISTIDINE KINASE MAK3"/>
    <property type="match status" value="1"/>
</dbReference>
<dbReference type="SMART" id="SM00387">
    <property type="entry name" value="HATPase_c"/>
    <property type="match status" value="1"/>
</dbReference>
<dbReference type="InterPro" id="IPR005467">
    <property type="entry name" value="His_kinase_dom"/>
</dbReference>
<keyword evidence="11" id="KW-1185">Reference proteome</keyword>
<dbReference type="Pfam" id="PF02518">
    <property type="entry name" value="HATPase_c"/>
    <property type="match status" value="1"/>
</dbReference>
<dbReference type="InterPro" id="IPR000014">
    <property type="entry name" value="PAS"/>
</dbReference>
<protein>
    <recommendedName>
        <fullName evidence="2">histidine kinase</fullName>
        <ecNumber evidence="2">2.7.13.3</ecNumber>
    </recommendedName>
</protein>
<dbReference type="InterPro" id="IPR003594">
    <property type="entry name" value="HATPase_dom"/>
</dbReference>
<keyword evidence="4" id="KW-0808">Transferase</keyword>
<evidence type="ECO:0000256" key="1">
    <source>
        <dbReference type="ARBA" id="ARBA00000085"/>
    </source>
</evidence>
<dbReference type="Pfam" id="PF00989">
    <property type="entry name" value="PAS"/>
    <property type="match status" value="1"/>
</dbReference>
<dbReference type="SMART" id="SM00388">
    <property type="entry name" value="HisKA"/>
    <property type="match status" value="1"/>
</dbReference>
<dbReference type="SUPFAM" id="SSF55785">
    <property type="entry name" value="PYP-like sensor domain (PAS domain)"/>
    <property type="match status" value="2"/>
</dbReference>
<evidence type="ECO:0000313" key="11">
    <source>
        <dbReference type="Proteomes" id="UP000812277"/>
    </source>
</evidence>
<dbReference type="Proteomes" id="UP000812277">
    <property type="component" value="Unassembled WGS sequence"/>
</dbReference>
<gene>
    <name evidence="10" type="ORF">K0T92_23890</name>
</gene>
<dbReference type="PANTHER" id="PTHR43065">
    <property type="entry name" value="SENSOR HISTIDINE KINASE"/>
    <property type="match status" value="1"/>
</dbReference>
<accession>A0ABS7DCT6</accession>
<proteinExistence type="predicted"/>
<comment type="catalytic activity">
    <reaction evidence="1">
        <text>ATP + protein L-histidine = ADP + protein N-phospho-L-histidine.</text>
        <dbReference type="EC" id="2.7.13.3"/>
    </reaction>
</comment>
<evidence type="ECO:0000259" key="9">
    <source>
        <dbReference type="PROSITE" id="PS50109"/>
    </source>
</evidence>
<dbReference type="EC" id="2.7.13.3" evidence="2"/>
<evidence type="ECO:0000256" key="8">
    <source>
        <dbReference type="ARBA" id="ARBA00023012"/>
    </source>
</evidence>
<evidence type="ECO:0000256" key="6">
    <source>
        <dbReference type="ARBA" id="ARBA00022777"/>
    </source>
</evidence>
<dbReference type="InterPro" id="IPR036890">
    <property type="entry name" value="HATPase_C_sf"/>
</dbReference>
<dbReference type="InterPro" id="IPR003661">
    <property type="entry name" value="HisK_dim/P_dom"/>
</dbReference>
<dbReference type="InterPro" id="IPR036097">
    <property type="entry name" value="HisK_dim/P_sf"/>
</dbReference>
<evidence type="ECO:0000256" key="5">
    <source>
        <dbReference type="ARBA" id="ARBA00022741"/>
    </source>
</evidence>
<keyword evidence="8" id="KW-0902">Two-component regulatory system</keyword>
<dbReference type="InterPro" id="IPR013767">
    <property type="entry name" value="PAS_fold"/>
</dbReference>
<keyword evidence="3" id="KW-0597">Phosphoprotein</keyword>
<dbReference type="Gene3D" id="3.30.450.20">
    <property type="entry name" value="PAS domain"/>
    <property type="match status" value="1"/>
</dbReference>
<dbReference type="InterPro" id="IPR035965">
    <property type="entry name" value="PAS-like_dom_sf"/>
</dbReference>
<evidence type="ECO:0000256" key="7">
    <source>
        <dbReference type="ARBA" id="ARBA00022840"/>
    </source>
</evidence>
<feature type="domain" description="Histidine kinase" evidence="9">
    <location>
        <begin position="271"/>
        <end position="481"/>
    </location>
</feature>
<evidence type="ECO:0000256" key="3">
    <source>
        <dbReference type="ARBA" id="ARBA00022553"/>
    </source>
</evidence>
<dbReference type="RefSeq" id="WP_219875140.1">
    <property type="nucleotide sequence ID" value="NZ_JAHZIJ010000031.1"/>
</dbReference>
<dbReference type="Pfam" id="PF13426">
    <property type="entry name" value="PAS_9"/>
    <property type="match status" value="1"/>
</dbReference>
<evidence type="ECO:0000256" key="4">
    <source>
        <dbReference type="ARBA" id="ARBA00022679"/>
    </source>
</evidence>
<sequence length="481" mass="53816">MYDIPPESIVKLSIRTLDDYSNRLPGTMVIVVDDRAHVVHCNIQFLKETGYSMPSMMNKPLRMLLNDGLTGSISADWLLRSLSDRVVEPMTVCLNKADGTILRVLVIRMLIETEAGVQTMLLLYNQEPAKNGNLMERFGKAMLTDEHIGVVLLQPDSSILDISPLACQVLGVCKSVVVNEPLSRFFTNAENEYALIRSALQYGETVRNYPITWLHEGKRSELLMDVGWLRWPDGSVEGAYIIFKDITNLRSLEEQVQRGDRLAMIGQIAAGAAHEIRNPLTAIRGFLQMFRKTMSDREMSKEVGYTDIMLSELDRINALVSEFLMLSKPRHVICDQVNIHTVLSGIMPMISSEATLHGVMVDWEIGDDLPLVTADQEMLKQVFLNICKNGIEAMSSGGRLTVKGRLERDREGRRIVIDIQDTGPGIPLHMLDKIFDPFVTTKSNGTGLGLSVCQRIIHEFDGVIRAVSRENGAQFTIVLPC</sequence>
<dbReference type="PRINTS" id="PR00344">
    <property type="entry name" value="BCTRLSENSOR"/>
</dbReference>
<comment type="caution">
    <text evidence="10">The sequence shown here is derived from an EMBL/GenBank/DDBJ whole genome shotgun (WGS) entry which is preliminary data.</text>
</comment>
<name>A0ABS7DCT6_9BACL</name>
<dbReference type="Gene3D" id="1.10.287.130">
    <property type="match status" value="1"/>
</dbReference>
<evidence type="ECO:0000313" key="10">
    <source>
        <dbReference type="EMBL" id="MBW7477757.1"/>
    </source>
</evidence>
<dbReference type="CDD" id="cd00082">
    <property type="entry name" value="HisKA"/>
    <property type="match status" value="1"/>
</dbReference>
<evidence type="ECO:0000256" key="2">
    <source>
        <dbReference type="ARBA" id="ARBA00012438"/>
    </source>
</evidence>
<organism evidence="10 11">
    <name type="scientific">Paenibacillus oenotherae</name>
    <dbReference type="NCBI Taxonomy" id="1435645"/>
    <lineage>
        <taxon>Bacteria</taxon>
        <taxon>Bacillati</taxon>
        <taxon>Bacillota</taxon>
        <taxon>Bacilli</taxon>
        <taxon>Bacillales</taxon>
        <taxon>Paenibacillaceae</taxon>
        <taxon>Paenibacillus</taxon>
    </lineage>
</organism>
<dbReference type="SUPFAM" id="SSF47384">
    <property type="entry name" value="Homodimeric domain of signal transducing histidine kinase"/>
    <property type="match status" value="1"/>
</dbReference>